<evidence type="ECO:0000256" key="6">
    <source>
        <dbReference type="ARBA" id="ARBA00023015"/>
    </source>
</evidence>
<reference evidence="13 14" key="2">
    <citation type="submission" date="2019-09" db="EMBL/GenBank/DDBJ databases">
        <authorList>
            <person name="Jin C."/>
        </authorList>
    </citation>
    <scope>NUCLEOTIDE SEQUENCE [LARGE SCALE GENOMIC DNA]</scope>
    <source>
        <strain evidence="13 14">BN140041</strain>
    </source>
</reference>
<dbReference type="InterPro" id="IPR041916">
    <property type="entry name" value="Anti_sigma_zinc_sf"/>
</dbReference>
<dbReference type="InterPro" id="IPR027383">
    <property type="entry name" value="Znf_put"/>
</dbReference>
<evidence type="ECO:0000256" key="3">
    <source>
        <dbReference type="ARBA" id="ARBA00022475"/>
    </source>
</evidence>
<evidence type="ECO:0000313" key="14">
    <source>
        <dbReference type="Proteomes" id="UP000324351"/>
    </source>
</evidence>
<evidence type="ECO:0000256" key="4">
    <source>
        <dbReference type="ARBA" id="ARBA00022692"/>
    </source>
</evidence>
<keyword evidence="14" id="KW-1185">Reference proteome</keyword>
<protein>
    <recommendedName>
        <fullName evidence="10">Regulator of SigK</fullName>
    </recommendedName>
    <alternativeName>
        <fullName evidence="9">Sigma-K anti-sigma factor RskA</fullName>
    </alternativeName>
</protein>
<dbReference type="Proteomes" id="UP000324351">
    <property type="component" value="Unassembled WGS sequence"/>
</dbReference>
<dbReference type="AlphaFoldDB" id="A0A5B1M9M3"/>
<evidence type="ECO:0000256" key="8">
    <source>
        <dbReference type="ARBA" id="ARBA00023163"/>
    </source>
</evidence>
<evidence type="ECO:0000256" key="1">
    <source>
        <dbReference type="ARBA" id="ARBA00004167"/>
    </source>
</evidence>
<name>A0A5B1M9M3_9ACTN</name>
<dbReference type="InterPro" id="IPR051474">
    <property type="entry name" value="Anti-sigma-K/W_factor"/>
</dbReference>
<feature type="domain" description="Putative zinc-finger" evidence="12">
    <location>
        <begin position="83"/>
        <end position="112"/>
    </location>
</feature>
<dbReference type="Gene3D" id="1.10.10.1320">
    <property type="entry name" value="Anti-sigma factor, zinc-finger domain"/>
    <property type="match status" value="1"/>
</dbReference>
<dbReference type="Pfam" id="PF13490">
    <property type="entry name" value="zf-HC2"/>
    <property type="match status" value="1"/>
</dbReference>
<dbReference type="GO" id="GO:0005886">
    <property type="term" value="C:plasma membrane"/>
    <property type="evidence" value="ECO:0007669"/>
    <property type="project" value="UniProtKB-SubCell"/>
</dbReference>
<reference evidence="13 14" key="1">
    <citation type="submission" date="2019-09" db="EMBL/GenBank/DDBJ databases">
        <title>Nocardioides panacisoli sp. nov., isolated from the soil of a ginseng field.</title>
        <authorList>
            <person name="Cho C."/>
        </authorList>
    </citation>
    <scope>NUCLEOTIDE SEQUENCE [LARGE SCALE GENOMIC DNA]</scope>
    <source>
        <strain evidence="13 14">BN140041</strain>
    </source>
</reference>
<keyword evidence="8" id="KW-0804">Transcription</keyword>
<evidence type="ECO:0000259" key="11">
    <source>
        <dbReference type="Pfam" id="PF10099"/>
    </source>
</evidence>
<dbReference type="EMBL" id="VUJW01000001">
    <property type="protein sequence ID" value="KAA1428669.1"/>
    <property type="molecule type" value="Genomic_DNA"/>
</dbReference>
<dbReference type="InterPro" id="IPR018764">
    <property type="entry name" value="RskA_C"/>
</dbReference>
<keyword evidence="4" id="KW-0812">Transmembrane</keyword>
<comment type="subcellular location">
    <subcellularLocation>
        <location evidence="2">Cell membrane</location>
    </subcellularLocation>
    <subcellularLocation>
        <location evidence="1">Membrane</location>
        <topology evidence="1">Single-pass membrane protein</topology>
    </subcellularLocation>
</comment>
<keyword evidence="5" id="KW-1133">Transmembrane helix</keyword>
<organism evidence="13 14">
    <name type="scientific">Nocardioides antri</name>
    <dbReference type="NCBI Taxonomy" id="2607659"/>
    <lineage>
        <taxon>Bacteria</taxon>
        <taxon>Bacillati</taxon>
        <taxon>Actinomycetota</taxon>
        <taxon>Actinomycetes</taxon>
        <taxon>Propionibacteriales</taxon>
        <taxon>Nocardioidaceae</taxon>
        <taxon>Nocardioides</taxon>
    </lineage>
</organism>
<evidence type="ECO:0000256" key="5">
    <source>
        <dbReference type="ARBA" id="ARBA00022989"/>
    </source>
</evidence>
<dbReference type="GO" id="GO:0006417">
    <property type="term" value="P:regulation of translation"/>
    <property type="evidence" value="ECO:0007669"/>
    <property type="project" value="TreeGrafter"/>
</dbReference>
<dbReference type="GO" id="GO:0016989">
    <property type="term" value="F:sigma factor antagonist activity"/>
    <property type="evidence" value="ECO:0007669"/>
    <property type="project" value="TreeGrafter"/>
</dbReference>
<dbReference type="PANTHER" id="PTHR37461">
    <property type="entry name" value="ANTI-SIGMA-K FACTOR RSKA"/>
    <property type="match status" value="1"/>
</dbReference>
<proteinExistence type="predicted"/>
<evidence type="ECO:0000256" key="10">
    <source>
        <dbReference type="ARBA" id="ARBA00030803"/>
    </source>
</evidence>
<keyword evidence="7" id="KW-0472">Membrane</keyword>
<evidence type="ECO:0000256" key="9">
    <source>
        <dbReference type="ARBA" id="ARBA00029829"/>
    </source>
</evidence>
<dbReference type="Pfam" id="PF10099">
    <property type="entry name" value="RskA_C"/>
    <property type="match status" value="1"/>
</dbReference>
<gene>
    <name evidence="13" type="ORF">F0U47_00125</name>
</gene>
<keyword evidence="6" id="KW-0805">Transcription regulation</keyword>
<sequence>MPGDRTPMGCWCFEVAASIGLVTSPACPTSNLREGPIREARRRELHLSSQHRPLPGTEVLVRPPKWHPARRAPGVVPGDDGHALSGAYVLDAVKPLERRRFEAHLAECASCRLEVAGLRETAAELSQTVATDPPSDLKPRVLGASGRLAQGRTTLGRPQQWSPSRSTRLLVAAAAVLAIGGSSYALGQQHENPSPVTAEAVFEAPDARVRGVALEDGEFRIALSPKLGLVAVQADMPPLPAGRTYQAWVIADEARSLGVLEDGEGFVPIPSDGRLAVTVEPEGGSIQPTTVPLFALPLENV</sequence>
<evidence type="ECO:0000256" key="2">
    <source>
        <dbReference type="ARBA" id="ARBA00004236"/>
    </source>
</evidence>
<evidence type="ECO:0000256" key="7">
    <source>
        <dbReference type="ARBA" id="ARBA00023136"/>
    </source>
</evidence>
<feature type="domain" description="Anti-sigma K factor RskA C-terminal" evidence="11">
    <location>
        <begin position="171"/>
        <end position="292"/>
    </location>
</feature>
<evidence type="ECO:0000313" key="13">
    <source>
        <dbReference type="EMBL" id="KAA1428669.1"/>
    </source>
</evidence>
<accession>A0A5B1M9M3</accession>
<comment type="caution">
    <text evidence="13">The sequence shown here is derived from an EMBL/GenBank/DDBJ whole genome shotgun (WGS) entry which is preliminary data.</text>
</comment>
<dbReference type="PANTHER" id="PTHR37461:SF1">
    <property type="entry name" value="ANTI-SIGMA-K FACTOR RSKA"/>
    <property type="match status" value="1"/>
</dbReference>
<keyword evidence="3" id="KW-1003">Cell membrane</keyword>
<evidence type="ECO:0000259" key="12">
    <source>
        <dbReference type="Pfam" id="PF13490"/>
    </source>
</evidence>